<dbReference type="EMBL" id="JEMA01000492">
    <property type="protein sequence ID" value="KYF69173.1"/>
    <property type="molecule type" value="Genomic_DNA"/>
</dbReference>
<dbReference type="PRINTS" id="PR00081">
    <property type="entry name" value="GDHRDH"/>
</dbReference>
<protein>
    <submittedName>
        <fullName evidence="5">Dehydrogenase</fullName>
    </submittedName>
</protein>
<dbReference type="AlphaFoldDB" id="A0A150QMI6"/>
<dbReference type="Pfam" id="PF00106">
    <property type="entry name" value="adh_short"/>
    <property type="match status" value="1"/>
</dbReference>
<dbReference type="CDD" id="cd05233">
    <property type="entry name" value="SDR_c"/>
    <property type="match status" value="1"/>
</dbReference>
<dbReference type="Proteomes" id="UP000075260">
    <property type="component" value="Unassembled WGS sequence"/>
</dbReference>
<proteinExistence type="inferred from homology"/>
<dbReference type="PRINTS" id="PR00080">
    <property type="entry name" value="SDRFAMILY"/>
</dbReference>
<dbReference type="RefSeq" id="WP_061608601.1">
    <property type="nucleotide sequence ID" value="NZ_JEMA01000492.1"/>
</dbReference>
<evidence type="ECO:0000259" key="4">
    <source>
        <dbReference type="SMART" id="SM00822"/>
    </source>
</evidence>
<evidence type="ECO:0000313" key="6">
    <source>
        <dbReference type="Proteomes" id="UP000075260"/>
    </source>
</evidence>
<evidence type="ECO:0000256" key="3">
    <source>
        <dbReference type="RuleBase" id="RU000363"/>
    </source>
</evidence>
<accession>A0A150QMI6</accession>
<dbReference type="OrthoDB" id="5290448at2"/>
<dbReference type="PROSITE" id="PS00061">
    <property type="entry name" value="ADH_SHORT"/>
    <property type="match status" value="1"/>
</dbReference>
<dbReference type="SMART" id="SM00822">
    <property type="entry name" value="PKS_KR"/>
    <property type="match status" value="1"/>
</dbReference>
<keyword evidence="2" id="KW-0560">Oxidoreductase</keyword>
<dbReference type="SUPFAM" id="SSF51735">
    <property type="entry name" value="NAD(P)-binding Rossmann-fold domains"/>
    <property type="match status" value="1"/>
</dbReference>
<dbReference type="InterPro" id="IPR002347">
    <property type="entry name" value="SDR_fam"/>
</dbReference>
<dbReference type="InterPro" id="IPR057326">
    <property type="entry name" value="KR_dom"/>
</dbReference>
<name>A0A150QMI6_SORCE</name>
<dbReference type="Gene3D" id="3.40.50.720">
    <property type="entry name" value="NAD(P)-binding Rossmann-like Domain"/>
    <property type="match status" value="1"/>
</dbReference>
<dbReference type="GO" id="GO:0016616">
    <property type="term" value="F:oxidoreductase activity, acting on the CH-OH group of donors, NAD or NADP as acceptor"/>
    <property type="evidence" value="ECO:0007669"/>
    <property type="project" value="TreeGrafter"/>
</dbReference>
<sequence>MTGVAVVTGPSRGIGRATALALARRGLAVALLGRPSPRLDAVTDEVRRLDVAALPIPCDVASEEQVARAAAEVVAWLGAPRVVVNNAGVVRRGAQVHETAPAAWDEVIAVNLRGPFLVSRAFLPSMLAQGRGRLVHVGSISSTIASPGNASYAASKWGLVGFSKSLAEELRGKGLQSIAVLPGSVDTDMLVGSGFPPQMSADDVARLIVYAALDAPDAVTGSALEMFG</sequence>
<evidence type="ECO:0000313" key="5">
    <source>
        <dbReference type="EMBL" id="KYF69173.1"/>
    </source>
</evidence>
<evidence type="ECO:0000256" key="1">
    <source>
        <dbReference type="ARBA" id="ARBA00006484"/>
    </source>
</evidence>
<dbReference type="PANTHER" id="PTHR42760:SF37">
    <property type="entry name" value="CLAVALDEHYDE DEHYDROGENASE"/>
    <property type="match status" value="1"/>
</dbReference>
<dbReference type="PANTHER" id="PTHR42760">
    <property type="entry name" value="SHORT-CHAIN DEHYDROGENASES/REDUCTASES FAMILY MEMBER"/>
    <property type="match status" value="1"/>
</dbReference>
<gene>
    <name evidence="5" type="ORF">BE15_20360</name>
</gene>
<reference evidence="5 6" key="1">
    <citation type="submission" date="2014-02" db="EMBL/GenBank/DDBJ databases">
        <title>The small core and large imbalanced accessory genome model reveals a collaborative survival strategy of Sorangium cellulosum strains in nature.</title>
        <authorList>
            <person name="Han K."/>
            <person name="Peng R."/>
            <person name="Blom J."/>
            <person name="Li Y.-Z."/>
        </authorList>
    </citation>
    <scope>NUCLEOTIDE SEQUENCE [LARGE SCALE GENOMIC DNA]</scope>
    <source>
        <strain evidence="5 6">So0008-312</strain>
    </source>
</reference>
<evidence type="ECO:0000256" key="2">
    <source>
        <dbReference type="ARBA" id="ARBA00023002"/>
    </source>
</evidence>
<organism evidence="5 6">
    <name type="scientific">Sorangium cellulosum</name>
    <name type="common">Polyangium cellulosum</name>
    <dbReference type="NCBI Taxonomy" id="56"/>
    <lineage>
        <taxon>Bacteria</taxon>
        <taxon>Pseudomonadati</taxon>
        <taxon>Myxococcota</taxon>
        <taxon>Polyangia</taxon>
        <taxon>Polyangiales</taxon>
        <taxon>Polyangiaceae</taxon>
        <taxon>Sorangium</taxon>
    </lineage>
</organism>
<feature type="domain" description="Ketoreductase" evidence="4">
    <location>
        <begin position="3"/>
        <end position="186"/>
    </location>
</feature>
<comment type="caution">
    <text evidence="5">The sequence shown here is derived from an EMBL/GenBank/DDBJ whole genome shotgun (WGS) entry which is preliminary data.</text>
</comment>
<dbReference type="InterPro" id="IPR020904">
    <property type="entry name" value="Sc_DH/Rdtase_CS"/>
</dbReference>
<dbReference type="InterPro" id="IPR036291">
    <property type="entry name" value="NAD(P)-bd_dom_sf"/>
</dbReference>
<comment type="similarity">
    <text evidence="1 3">Belongs to the short-chain dehydrogenases/reductases (SDR) family.</text>
</comment>